<proteinExistence type="predicted"/>
<dbReference type="GeneID" id="41993256"/>
<sequence length="542" mass="60024">MSPPQLASGSLYQEFSIDPDSNKDLEPVDVHMTMTCQDGTVLYESGDNWNDLLHTIIRNDDDIALKQYLSIKPSAVGNECYEDPPSWSPFYNAAESGSLKALQVLLAHQETVTIRPGFVIYKELGFCLLNEAARHGHMEMVQFLLDNNADIHERDDSGYTPLAAAADRYSVYDKMRPSTEKSTAIMNLLLDQGASASDIVEPWSPDMGVRDTVLTLAVQWAGTELVKRLIQDGADIYFKLTRDPFRMGWTNEEMDDVSNVASISIASFHLNLNAIKVLLGAGVNITDTVSVRDSTDSLPLHWATRSHRRRGWMNVPSSVVEQETERLIRVIELLSEAHPEAVNSQDMDGNTPLHIATQHRLRQHKHYTAVVELLCTRGAAASIHNNKKETPLHTLLSDPFASSTVDVKAIDILIANGASVLDTDEAGNSPLHHAAMDVNHADVISALLQRGADVTLRNAAQDTALHLAGLSPFRRSASLDERERLQDNVMAILSKAAGPTGVEMLNGEGKTAQQLCQEQRKIRRDEEMAWLAIEKRRAARLR</sequence>
<dbReference type="PANTHER" id="PTHR24126:SF14">
    <property type="entry name" value="ANK_REP_REGION DOMAIN-CONTAINING PROTEIN"/>
    <property type="match status" value="1"/>
</dbReference>
<dbReference type="RefSeq" id="XP_031018023.1">
    <property type="nucleotide sequence ID" value="XM_031157960.1"/>
</dbReference>
<evidence type="ECO:0000256" key="1">
    <source>
        <dbReference type="ARBA" id="ARBA00022737"/>
    </source>
</evidence>
<gene>
    <name evidence="5" type="ORF">FIESC28_03811</name>
</gene>
<keyword evidence="2 3" id="KW-0040">ANK repeat</keyword>
<dbReference type="SUPFAM" id="SSF48403">
    <property type="entry name" value="Ankyrin repeat"/>
    <property type="match status" value="1"/>
</dbReference>
<dbReference type="InterPro" id="IPR002110">
    <property type="entry name" value="Ankyrin_rpt"/>
</dbReference>
<name>A0A366S326_9HYPO</name>
<evidence type="ECO:0000313" key="6">
    <source>
        <dbReference type="Proteomes" id="UP000253153"/>
    </source>
</evidence>
<dbReference type="PANTHER" id="PTHR24126">
    <property type="entry name" value="ANKYRIN REPEAT, PH AND SEC7 DOMAIN CONTAINING PROTEIN SECG-RELATED"/>
    <property type="match status" value="1"/>
</dbReference>
<dbReference type="InterPro" id="IPR036770">
    <property type="entry name" value="Ankyrin_rpt-contain_sf"/>
</dbReference>
<dbReference type="PROSITE" id="PS50297">
    <property type="entry name" value="ANK_REP_REGION"/>
    <property type="match status" value="2"/>
</dbReference>
<evidence type="ECO:0000256" key="2">
    <source>
        <dbReference type="ARBA" id="ARBA00023043"/>
    </source>
</evidence>
<protein>
    <submittedName>
        <fullName evidence="5">Uncharacterized protein</fullName>
    </submittedName>
</protein>
<feature type="region of interest" description="Disordered" evidence="4">
    <location>
        <begin position="1"/>
        <end position="23"/>
    </location>
</feature>
<dbReference type="PROSITE" id="PS50088">
    <property type="entry name" value="ANK_REPEAT"/>
    <property type="match status" value="3"/>
</dbReference>
<dbReference type="Gene3D" id="1.25.40.20">
    <property type="entry name" value="Ankyrin repeat-containing domain"/>
    <property type="match status" value="4"/>
</dbReference>
<evidence type="ECO:0000256" key="4">
    <source>
        <dbReference type="SAM" id="MobiDB-lite"/>
    </source>
</evidence>
<evidence type="ECO:0000256" key="3">
    <source>
        <dbReference type="PROSITE-ProRule" id="PRU00023"/>
    </source>
</evidence>
<evidence type="ECO:0000313" key="5">
    <source>
        <dbReference type="EMBL" id="RBR23432.1"/>
    </source>
</evidence>
<dbReference type="SMART" id="SM00248">
    <property type="entry name" value="ANK"/>
    <property type="match status" value="8"/>
</dbReference>
<dbReference type="AlphaFoldDB" id="A0A366S326"/>
<accession>A0A366S326</accession>
<dbReference type="EMBL" id="QKXC01000075">
    <property type="protein sequence ID" value="RBR23432.1"/>
    <property type="molecule type" value="Genomic_DNA"/>
</dbReference>
<feature type="repeat" description="ANK" evidence="3">
    <location>
        <begin position="124"/>
        <end position="156"/>
    </location>
</feature>
<dbReference type="Pfam" id="PF12796">
    <property type="entry name" value="Ank_2"/>
    <property type="match status" value="2"/>
</dbReference>
<feature type="repeat" description="ANK" evidence="3">
    <location>
        <begin position="348"/>
        <end position="386"/>
    </location>
</feature>
<dbReference type="Proteomes" id="UP000253153">
    <property type="component" value="Unassembled WGS sequence"/>
</dbReference>
<comment type="caution">
    <text evidence="5">The sequence shown here is derived from an EMBL/GenBank/DDBJ whole genome shotgun (WGS) entry which is preliminary data.</text>
</comment>
<keyword evidence="6" id="KW-1185">Reference proteome</keyword>
<keyword evidence="1" id="KW-0677">Repeat</keyword>
<feature type="repeat" description="ANK" evidence="3">
    <location>
        <begin position="426"/>
        <end position="459"/>
    </location>
</feature>
<organism evidence="5 6">
    <name type="scientific">Fusarium coffeatum</name>
    <dbReference type="NCBI Taxonomy" id="231269"/>
    <lineage>
        <taxon>Eukaryota</taxon>
        <taxon>Fungi</taxon>
        <taxon>Dikarya</taxon>
        <taxon>Ascomycota</taxon>
        <taxon>Pezizomycotina</taxon>
        <taxon>Sordariomycetes</taxon>
        <taxon>Hypocreomycetidae</taxon>
        <taxon>Hypocreales</taxon>
        <taxon>Nectriaceae</taxon>
        <taxon>Fusarium</taxon>
        <taxon>Fusarium incarnatum-equiseti species complex</taxon>
    </lineage>
</organism>
<feature type="compositionally biased region" description="Polar residues" evidence="4">
    <location>
        <begin position="1"/>
        <end position="13"/>
    </location>
</feature>
<dbReference type="OrthoDB" id="823504at2759"/>
<reference evidence="5 6" key="1">
    <citation type="submission" date="2018-06" db="EMBL/GenBank/DDBJ databases">
        <title>Fusarium incarnatum-equiseti species complex species 28.</title>
        <authorList>
            <person name="Gardiner D.M."/>
        </authorList>
    </citation>
    <scope>NUCLEOTIDE SEQUENCE [LARGE SCALE GENOMIC DNA]</scope>
    <source>
        <strain evidence="5 6">FIESC_28</strain>
    </source>
</reference>